<dbReference type="HOGENOM" id="CLU_146554_1_0_6"/>
<dbReference type="eggNOG" id="COG3141">
    <property type="taxonomic scope" value="Bacteria"/>
</dbReference>
<evidence type="ECO:0000313" key="2">
    <source>
        <dbReference type="Proteomes" id="UP000006683"/>
    </source>
</evidence>
<proteinExistence type="predicted"/>
<evidence type="ECO:0000313" key="1">
    <source>
        <dbReference type="EMBL" id="ADN76339.1"/>
    </source>
</evidence>
<gene>
    <name evidence="1" type="ordered locus">Fbal_2136</name>
</gene>
<keyword evidence="2" id="KW-1185">Reference proteome</keyword>
<dbReference type="InterPro" id="IPR009813">
    <property type="entry name" value="Uncharacterised_YebG"/>
</dbReference>
<dbReference type="Gene3D" id="1.10.10.710">
    <property type="entry name" value="PSPTO_1197 like"/>
    <property type="match status" value="1"/>
</dbReference>
<dbReference type="OrthoDB" id="6415307at2"/>
<name>E1SV12_FERBD</name>
<dbReference type="RefSeq" id="WP_013345645.1">
    <property type="nucleotide sequence ID" value="NC_014541.1"/>
</dbReference>
<dbReference type="Proteomes" id="UP000006683">
    <property type="component" value="Chromosome"/>
</dbReference>
<dbReference type="Pfam" id="PF07130">
    <property type="entry name" value="YebG"/>
    <property type="match status" value="1"/>
</dbReference>
<organism evidence="1 2">
    <name type="scientific">Ferrimonas balearica (strain DSM 9799 / CCM 4581 / KCTC 23876 / PAT)</name>
    <dbReference type="NCBI Taxonomy" id="550540"/>
    <lineage>
        <taxon>Bacteria</taxon>
        <taxon>Pseudomonadati</taxon>
        <taxon>Pseudomonadota</taxon>
        <taxon>Gammaproteobacteria</taxon>
        <taxon>Alteromonadales</taxon>
        <taxon>Ferrimonadaceae</taxon>
        <taxon>Ferrimonas</taxon>
    </lineage>
</organism>
<dbReference type="EMBL" id="CP002209">
    <property type="protein sequence ID" value="ADN76339.1"/>
    <property type="molecule type" value="Genomic_DNA"/>
</dbReference>
<dbReference type="GeneID" id="67182339"/>
<dbReference type="STRING" id="550540.Fbal_2136"/>
<dbReference type="InterPro" id="IPR038627">
    <property type="entry name" value="YebG-like_sf"/>
</dbReference>
<dbReference type="KEGG" id="fbl:Fbal_2136"/>
<accession>E1SV12</accession>
<dbReference type="AlphaFoldDB" id="E1SV12"/>
<sequence>MAVIVKYVVERDGEERMTFSTKAEADAYDKMLDLAESLEPMLAQSTLVEEEKLEELALFLAERKVELMALLKGGKAAKPAAKPAAKASKASKAA</sequence>
<reference evidence="1 2" key="1">
    <citation type="journal article" date="2010" name="Stand. Genomic Sci.">
        <title>Complete genome sequence of Ferrimonas balearica type strain (PAT).</title>
        <authorList>
            <person name="Nolan M."/>
            <person name="Sikorski J."/>
            <person name="Davenport K."/>
            <person name="Lucas S."/>
            <person name="Glavina Del Rio T."/>
            <person name="Tice H."/>
            <person name="Cheng J."/>
            <person name="Goodwin L."/>
            <person name="Pitluck S."/>
            <person name="Liolios K."/>
            <person name="Ivanova N."/>
            <person name="Mavromatis K."/>
            <person name="Ovchinnikova G."/>
            <person name="Pati A."/>
            <person name="Chen A."/>
            <person name="Palaniappan K."/>
            <person name="Land M."/>
            <person name="Hauser L."/>
            <person name="Chang Y."/>
            <person name="Jeffries C."/>
            <person name="Tapia R."/>
            <person name="Brettin T."/>
            <person name="Detter J."/>
            <person name="Han C."/>
            <person name="Yasawong M."/>
            <person name="Rohde M."/>
            <person name="Tindall B."/>
            <person name="Goker M."/>
            <person name="Woyke T."/>
            <person name="Bristow J."/>
            <person name="Eisen J."/>
            <person name="Markowitz V."/>
            <person name="Hugenholtz P."/>
            <person name="Kyrpides N."/>
            <person name="Klenk H."/>
            <person name="Lapidus A."/>
        </authorList>
    </citation>
    <scope>NUCLEOTIDE SEQUENCE [LARGE SCALE GENOMIC DNA]</scope>
    <source>
        <strain evidence="2">DSM 9799 / CCM 4581 / KCTC 23876 / PAT</strain>
    </source>
</reference>
<protein>
    <submittedName>
        <fullName evidence="1">YebG family protein</fullName>
    </submittedName>
</protein>